<protein>
    <recommendedName>
        <fullName evidence="1 6">Thymidylate synthase</fullName>
        <shortName evidence="6">TS</shortName>
        <shortName evidence="6">TSase</shortName>
        <ecNumber evidence="1 6">2.1.1.45</ecNumber>
    </recommendedName>
</protein>
<evidence type="ECO:0000256" key="5">
    <source>
        <dbReference type="ARBA" id="ARBA00022727"/>
    </source>
</evidence>
<feature type="binding site" evidence="6">
    <location>
        <position position="51"/>
    </location>
    <ligand>
        <name>(6R)-5,10-methylene-5,6,7,8-tetrahydrofolate</name>
        <dbReference type="ChEBI" id="CHEBI:15636"/>
    </ligand>
</feature>
<dbReference type="RefSeq" id="WP_136131175.1">
    <property type="nucleotide sequence ID" value="NZ_PDKT01000004.1"/>
</dbReference>
<feature type="active site" evidence="7">
    <location>
        <position position="145"/>
    </location>
</feature>
<sequence length="263" mass="30546">MQQYLKLMKYILNKGTLKPDRTGVGTISIFGYQMRFDLNSGFPLITTKRCHFSSIVHELLWFLKGDTNIGYLNKNNVSIWNEWADQKGDLGPIYGKQWRNWNTKKGKIDQIKQVINQLKFNPHSRRLVVSSWNVGDLSDMALPPCHVLFQFYVVNNKLSCQLYQRSCDVFLGLPFNIASYALLVHMIAQQCCLKVGEFIWSGGDVHLYKNHLNQANLQLTRIPRVMPNLIIKRKPNKIFNYNINDFEIKGYYPYPIIKAPIAI</sequence>
<dbReference type="UniPathway" id="UPA00575"/>
<comment type="caution">
    <text evidence="9">The sequence shown here is derived from an EMBL/GenBank/DDBJ whole genome shotgun (WGS) entry which is preliminary data.</text>
</comment>
<evidence type="ECO:0000256" key="6">
    <source>
        <dbReference type="HAMAP-Rule" id="MF_00008"/>
    </source>
</evidence>
<comment type="similarity">
    <text evidence="6">Belongs to the thymidylate synthase family. Bacterial-type ThyA subfamily.</text>
</comment>
<dbReference type="GO" id="GO:0004799">
    <property type="term" value="F:thymidylate synthase activity"/>
    <property type="evidence" value="ECO:0007669"/>
    <property type="project" value="UniProtKB-UniRule"/>
</dbReference>
<dbReference type="NCBIfam" id="TIGR03284">
    <property type="entry name" value="thym_sym"/>
    <property type="match status" value="2"/>
</dbReference>
<dbReference type="InterPro" id="IPR036926">
    <property type="entry name" value="Thymidate_synth/dCMP_Mease_sf"/>
</dbReference>
<feature type="binding site" description="in other chain" evidence="6">
    <location>
        <begin position="206"/>
        <end position="208"/>
    </location>
    <ligand>
        <name>dUMP</name>
        <dbReference type="ChEBI" id="CHEBI:246422"/>
        <note>ligand shared between dimeric partners</note>
    </ligand>
</feature>
<dbReference type="GO" id="GO:0005829">
    <property type="term" value="C:cytosol"/>
    <property type="evidence" value="ECO:0007669"/>
    <property type="project" value="TreeGrafter"/>
</dbReference>
<evidence type="ECO:0000256" key="7">
    <source>
        <dbReference type="PROSITE-ProRule" id="PRU10016"/>
    </source>
</evidence>
<dbReference type="Proteomes" id="UP000296153">
    <property type="component" value="Unassembled WGS sequence"/>
</dbReference>
<keyword evidence="4 6" id="KW-0808">Transferase</keyword>
<dbReference type="OrthoDB" id="9774633at2"/>
<evidence type="ECO:0000256" key="2">
    <source>
        <dbReference type="ARBA" id="ARBA00022490"/>
    </source>
</evidence>
<gene>
    <name evidence="6" type="primary">thyA</name>
    <name evidence="9" type="ORF">CRV12_02945</name>
</gene>
<dbReference type="EC" id="2.1.1.45" evidence="1 6"/>
<comment type="subunit">
    <text evidence="6">Homodimer.</text>
</comment>
<dbReference type="PRINTS" id="PR00108">
    <property type="entry name" value="THYMDSNTHASE"/>
</dbReference>
<accession>A0A2P5SZP6</accession>
<dbReference type="GO" id="GO:0032259">
    <property type="term" value="P:methylation"/>
    <property type="evidence" value="ECO:0007669"/>
    <property type="project" value="UniProtKB-KW"/>
</dbReference>
<evidence type="ECO:0000259" key="8">
    <source>
        <dbReference type="Pfam" id="PF00303"/>
    </source>
</evidence>
<reference evidence="9 10" key="1">
    <citation type="journal article" date="2018" name="Genome Biol. Evol.">
        <title>Cladogenesis and Genomic Streamlining in Extracellular Endosymbionts of Tropical Stink Bugs.</title>
        <authorList>
            <person name="Otero-Bravo A."/>
            <person name="Goffredi S."/>
            <person name="Sabree Z.L."/>
        </authorList>
    </citation>
    <scope>NUCLEOTIDE SEQUENCE [LARGE SCALE GENOMIC DNA]</scope>
    <source>
        <strain evidence="9 10">SoEE</strain>
    </source>
</reference>
<keyword evidence="3 6" id="KW-0489">Methyltransferase</keyword>
<dbReference type="AlphaFoldDB" id="A0A2P5SZP6"/>
<evidence type="ECO:0000256" key="1">
    <source>
        <dbReference type="ARBA" id="ARBA00011947"/>
    </source>
</evidence>
<feature type="active site" description="Nucleophile" evidence="6">
    <location>
        <position position="145"/>
    </location>
</feature>
<comment type="subcellular location">
    <subcellularLocation>
        <location evidence="6">Cytoplasm</location>
    </subcellularLocation>
</comment>
<dbReference type="InterPro" id="IPR000398">
    <property type="entry name" value="Thymidylate_synthase"/>
</dbReference>
<evidence type="ECO:0000256" key="3">
    <source>
        <dbReference type="ARBA" id="ARBA00022603"/>
    </source>
</evidence>
<dbReference type="InterPro" id="IPR020940">
    <property type="entry name" value="Thymidylate_synthase_AS"/>
</dbReference>
<comment type="function">
    <text evidence="6">Catalyzes the reductive methylation of 2'-deoxyuridine-5'-monophosphate (dUMP) to 2'-deoxythymidine-5'-monophosphate (dTMP) while utilizing 5,10-methylenetetrahydrofolate (mTHF) as the methyl donor and reductant in the reaction, yielding dihydrofolate (DHF) as a by-product. This enzymatic reaction provides an intracellular de novo source of dTMP, an essential precursor for DNA biosynthesis.</text>
</comment>
<dbReference type="PANTHER" id="PTHR11548">
    <property type="entry name" value="THYMIDYLATE SYNTHASE 1"/>
    <property type="match status" value="1"/>
</dbReference>
<dbReference type="FunFam" id="3.30.572.10:FF:000013">
    <property type="entry name" value="Thymidylate synthase"/>
    <property type="match status" value="1"/>
</dbReference>
<dbReference type="CDD" id="cd00351">
    <property type="entry name" value="TS_Pyrimidine_HMase"/>
    <property type="match status" value="1"/>
</dbReference>
<dbReference type="Pfam" id="PF00303">
    <property type="entry name" value="Thymidylat_synt"/>
    <property type="match status" value="1"/>
</dbReference>
<dbReference type="Gene3D" id="3.30.572.10">
    <property type="entry name" value="Thymidylate synthase/dCMP hydroxymethylase domain"/>
    <property type="match status" value="1"/>
</dbReference>
<feature type="domain" description="Thymidylate synthase/dCMP hydroxymethylase" evidence="8">
    <location>
        <begin position="2"/>
        <end position="263"/>
    </location>
</feature>
<dbReference type="PANTHER" id="PTHR11548:SF9">
    <property type="entry name" value="THYMIDYLATE SYNTHASE"/>
    <property type="match status" value="1"/>
</dbReference>
<evidence type="ECO:0000256" key="4">
    <source>
        <dbReference type="ARBA" id="ARBA00022679"/>
    </source>
</evidence>
<feature type="binding site" description="in other chain" evidence="6">
    <location>
        <position position="21"/>
    </location>
    <ligand>
        <name>dUMP</name>
        <dbReference type="ChEBI" id="CHEBI:246422"/>
        <note>ligand shared between dimeric partners</note>
    </ligand>
</feature>
<feature type="binding site" description="in other chain" evidence="6">
    <location>
        <position position="176"/>
    </location>
    <ligand>
        <name>dUMP</name>
        <dbReference type="ChEBI" id="CHEBI:246422"/>
        <note>ligand shared between dimeric partners</note>
    </ligand>
</feature>
<proteinExistence type="inferred from homology"/>
<feature type="binding site" evidence="6">
    <location>
        <position position="262"/>
    </location>
    <ligand>
        <name>(6R)-5,10-methylene-5,6,7,8-tetrahydrofolate</name>
        <dbReference type="ChEBI" id="CHEBI:15636"/>
    </ligand>
</feature>
<dbReference type="GO" id="GO:0006235">
    <property type="term" value="P:dTTP biosynthetic process"/>
    <property type="evidence" value="ECO:0007669"/>
    <property type="project" value="UniProtKB-UniRule"/>
</dbReference>
<comment type="pathway">
    <text evidence="6">Pyrimidine metabolism; dTTP biosynthesis.</text>
</comment>
<keyword evidence="5 6" id="KW-0545">Nucleotide biosynthesis</keyword>
<dbReference type="PROSITE" id="PS00091">
    <property type="entry name" value="THYMIDYLATE_SYNTHASE"/>
    <property type="match status" value="1"/>
</dbReference>
<keyword evidence="2 6" id="KW-0963">Cytoplasm</keyword>
<comment type="catalytic activity">
    <reaction evidence="6">
        <text>dUMP + (6R)-5,10-methylene-5,6,7,8-tetrahydrofolate = 7,8-dihydrofolate + dTMP</text>
        <dbReference type="Rhea" id="RHEA:12104"/>
        <dbReference type="ChEBI" id="CHEBI:15636"/>
        <dbReference type="ChEBI" id="CHEBI:57451"/>
        <dbReference type="ChEBI" id="CHEBI:63528"/>
        <dbReference type="ChEBI" id="CHEBI:246422"/>
        <dbReference type="EC" id="2.1.1.45"/>
    </reaction>
</comment>
<name>A0A2P5SZP6_9GAMM</name>
<organism evidence="9 10">
    <name type="scientific">Candidatus Pantoea edessiphila</name>
    <dbReference type="NCBI Taxonomy" id="2044610"/>
    <lineage>
        <taxon>Bacteria</taxon>
        <taxon>Pseudomonadati</taxon>
        <taxon>Pseudomonadota</taxon>
        <taxon>Gammaproteobacteria</taxon>
        <taxon>Enterobacterales</taxon>
        <taxon>Erwiniaceae</taxon>
        <taxon>Pantoea</taxon>
    </lineage>
</organism>
<dbReference type="InterPro" id="IPR045097">
    <property type="entry name" value="Thymidate_synth/dCMP_Mease"/>
</dbReference>
<dbReference type="EMBL" id="PDKT01000004">
    <property type="protein sequence ID" value="PPI87772.1"/>
    <property type="molecule type" value="Genomic_DNA"/>
</dbReference>
<dbReference type="NCBIfam" id="NF002499">
    <property type="entry name" value="PRK01827.1-5"/>
    <property type="match status" value="1"/>
</dbReference>
<feature type="binding site" description="in other chain" evidence="6">
    <location>
        <begin position="165"/>
        <end position="168"/>
    </location>
    <ligand>
        <name>dUMP</name>
        <dbReference type="ChEBI" id="CHEBI:246422"/>
        <note>ligand shared between dimeric partners</note>
    </ligand>
</feature>
<evidence type="ECO:0000313" key="10">
    <source>
        <dbReference type="Proteomes" id="UP000296153"/>
    </source>
</evidence>
<dbReference type="HAMAP" id="MF_00008">
    <property type="entry name" value="Thymidy_synth_bact"/>
    <property type="match status" value="1"/>
</dbReference>
<dbReference type="GO" id="GO:0006231">
    <property type="term" value="P:dTMP biosynthetic process"/>
    <property type="evidence" value="ECO:0007669"/>
    <property type="project" value="UniProtKB-UniRule"/>
</dbReference>
<feature type="binding site" evidence="6">
    <location>
        <position position="168"/>
    </location>
    <ligand>
        <name>(6R)-5,10-methylene-5,6,7,8-tetrahydrofolate</name>
        <dbReference type="ChEBI" id="CHEBI:15636"/>
    </ligand>
</feature>
<dbReference type="NCBIfam" id="NF002497">
    <property type="entry name" value="PRK01827.1-3"/>
    <property type="match status" value="1"/>
</dbReference>
<dbReference type="InterPro" id="IPR023451">
    <property type="entry name" value="Thymidate_synth/dCMP_Mease_dom"/>
</dbReference>
<evidence type="ECO:0000313" key="9">
    <source>
        <dbReference type="EMBL" id="PPI87772.1"/>
    </source>
</evidence>
<feature type="binding site" evidence="6">
    <location>
        <begin position="125"/>
        <end position="126"/>
    </location>
    <ligand>
        <name>dUMP</name>
        <dbReference type="ChEBI" id="CHEBI:246422"/>
        <note>ligand shared between dimeric partners</note>
    </ligand>
</feature>
<dbReference type="SUPFAM" id="SSF55831">
    <property type="entry name" value="Thymidylate synthase/dCMP hydroxymethylase"/>
    <property type="match status" value="1"/>
</dbReference>